<dbReference type="PANTHER" id="PTHR31162">
    <property type="entry name" value="MALIC ACID TRANSPORT PROTEIN-RELATED"/>
    <property type="match status" value="1"/>
</dbReference>
<dbReference type="AlphaFoldDB" id="A0A6G1K192"/>
<evidence type="ECO:0000256" key="4">
    <source>
        <dbReference type="ARBA" id="ARBA00023136"/>
    </source>
</evidence>
<dbReference type="Pfam" id="PF03595">
    <property type="entry name" value="SLAC1"/>
    <property type="match status" value="1"/>
</dbReference>
<feature type="transmembrane region" description="Helical" evidence="6">
    <location>
        <begin position="299"/>
        <end position="323"/>
    </location>
</feature>
<keyword evidence="2 6" id="KW-0812">Transmembrane</keyword>
<dbReference type="InterPro" id="IPR004695">
    <property type="entry name" value="SLAC1/Mae1/Ssu1/TehA"/>
</dbReference>
<reference evidence="7" key="1">
    <citation type="journal article" date="2020" name="Stud. Mycol.">
        <title>101 Dothideomycetes genomes: a test case for predicting lifestyles and emergence of pathogens.</title>
        <authorList>
            <person name="Haridas S."/>
            <person name="Albert R."/>
            <person name="Binder M."/>
            <person name="Bloem J."/>
            <person name="Labutti K."/>
            <person name="Salamov A."/>
            <person name="Andreopoulos B."/>
            <person name="Baker S."/>
            <person name="Barry K."/>
            <person name="Bills G."/>
            <person name="Bluhm B."/>
            <person name="Cannon C."/>
            <person name="Castanera R."/>
            <person name="Culley D."/>
            <person name="Daum C."/>
            <person name="Ezra D."/>
            <person name="Gonzalez J."/>
            <person name="Henrissat B."/>
            <person name="Kuo A."/>
            <person name="Liang C."/>
            <person name="Lipzen A."/>
            <person name="Lutzoni F."/>
            <person name="Magnuson J."/>
            <person name="Mondo S."/>
            <person name="Nolan M."/>
            <person name="Ohm R."/>
            <person name="Pangilinan J."/>
            <person name="Park H.-J."/>
            <person name="Ramirez L."/>
            <person name="Alfaro M."/>
            <person name="Sun H."/>
            <person name="Tritt A."/>
            <person name="Yoshinaga Y."/>
            <person name="Zwiers L.-H."/>
            <person name="Turgeon B."/>
            <person name="Goodwin S."/>
            <person name="Spatafora J."/>
            <person name="Crous P."/>
            <person name="Grigoriev I."/>
        </authorList>
    </citation>
    <scope>NUCLEOTIDE SEQUENCE</scope>
    <source>
        <strain evidence="7">CBS 279.74</strain>
    </source>
</reference>
<comment type="subcellular location">
    <subcellularLocation>
        <location evidence="1">Membrane</location>
        <topology evidence="1">Multi-pass membrane protein</topology>
    </subcellularLocation>
</comment>
<evidence type="ECO:0000313" key="7">
    <source>
        <dbReference type="EMBL" id="KAF2706221.1"/>
    </source>
</evidence>
<evidence type="ECO:0000256" key="6">
    <source>
        <dbReference type="SAM" id="Phobius"/>
    </source>
</evidence>
<dbReference type="InterPro" id="IPR038665">
    <property type="entry name" value="Voltage-dep_anion_channel_sf"/>
</dbReference>
<evidence type="ECO:0000313" key="8">
    <source>
        <dbReference type="Proteomes" id="UP000799428"/>
    </source>
</evidence>
<evidence type="ECO:0000256" key="2">
    <source>
        <dbReference type="ARBA" id="ARBA00022692"/>
    </source>
</evidence>
<dbReference type="InterPro" id="IPR030185">
    <property type="entry name" value="Mae1"/>
</dbReference>
<keyword evidence="4 6" id="KW-0472">Membrane</keyword>
<sequence>MRFNDSSRIQPRPRGAVDPDASEAEKQDDTPPSEVSLRERIAHFTWPWFATTMSTGAVAVVVGQTPNRFPGLQTIGEIFFVLDVVLFVLFTGLMMTRFVLVPAKLSASLHHPVEGLFFGSFWVSISLIICCAQTYGVPNSGPWLVKALEICFWVYCAVVFVVAVGQYFILFHLERLNVAEAMPAWIFPIYPLLVVGPMAGAMIPSQPLDAAWNMWIGAVMFQGLGWTVAVMMYAIYIQRLMGSRLPDPPVRPGMYVSVGPAGYTAAGLISLATRAPNVFAGSKLTTDNTALNGNIIREIGILAGLFLILFAYWFFFLSSVAVASGFRKMTFTLNWWAFVFPNAGLTLATIQAGIVLKSPGINGVASALTVMLVMLWLVIAPIHVRAVWQGEILWPGKDEDKTMKDMPWGRWARVPAGLVV</sequence>
<feature type="transmembrane region" description="Helical" evidence="6">
    <location>
        <begin position="363"/>
        <end position="384"/>
    </location>
</feature>
<feature type="transmembrane region" description="Helical" evidence="6">
    <location>
        <begin position="115"/>
        <end position="135"/>
    </location>
</feature>
<evidence type="ECO:0000256" key="3">
    <source>
        <dbReference type="ARBA" id="ARBA00022989"/>
    </source>
</evidence>
<name>A0A6G1K192_9PLEO</name>
<dbReference type="CDD" id="cd09317">
    <property type="entry name" value="TDT_Mae1_like"/>
    <property type="match status" value="1"/>
</dbReference>
<organism evidence="7 8">
    <name type="scientific">Pleomassaria siparia CBS 279.74</name>
    <dbReference type="NCBI Taxonomy" id="1314801"/>
    <lineage>
        <taxon>Eukaryota</taxon>
        <taxon>Fungi</taxon>
        <taxon>Dikarya</taxon>
        <taxon>Ascomycota</taxon>
        <taxon>Pezizomycotina</taxon>
        <taxon>Dothideomycetes</taxon>
        <taxon>Pleosporomycetidae</taxon>
        <taxon>Pleosporales</taxon>
        <taxon>Pleomassariaceae</taxon>
        <taxon>Pleomassaria</taxon>
    </lineage>
</organism>
<evidence type="ECO:0008006" key="9">
    <source>
        <dbReference type="Google" id="ProtNLM"/>
    </source>
</evidence>
<proteinExistence type="predicted"/>
<dbReference type="PANTHER" id="PTHR31162:SF0">
    <property type="entry name" value="MALIC ACID TRANSPORT PROTEIN"/>
    <property type="match status" value="1"/>
</dbReference>
<evidence type="ECO:0000256" key="1">
    <source>
        <dbReference type="ARBA" id="ARBA00004141"/>
    </source>
</evidence>
<dbReference type="EMBL" id="MU005776">
    <property type="protein sequence ID" value="KAF2706221.1"/>
    <property type="molecule type" value="Genomic_DNA"/>
</dbReference>
<protein>
    <recommendedName>
        <fullName evidence="9">C4-dicarboxylate transporter/malic acid transport protein</fullName>
    </recommendedName>
</protein>
<dbReference type="Gene3D" id="1.50.10.150">
    <property type="entry name" value="Voltage-dependent anion channel"/>
    <property type="match status" value="1"/>
</dbReference>
<keyword evidence="8" id="KW-1185">Reference proteome</keyword>
<feature type="transmembrane region" description="Helical" evidence="6">
    <location>
        <begin position="215"/>
        <end position="236"/>
    </location>
</feature>
<dbReference type="OrthoDB" id="2901184at2759"/>
<feature type="transmembrane region" description="Helical" evidence="6">
    <location>
        <begin position="147"/>
        <end position="170"/>
    </location>
</feature>
<dbReference type="Proteomes" id="UP000799428">
    <property type="component" value="Unassembled WGS sequence"/>
</dbReference>
<feature type="transmembrane region" description="Helical" evidence="6">
    <location>
        <begin position="78"/>
        <end position="103"/>
    </location>
</feature>
<feature type="transmembrane region" description="Helical" evidence="6">
    <location>
        <begin position="182"/>
        <end position="203"/>
    </location>
</feature>
<dbReference type="GO" id="GO:0015140">
    <property type="term" value="F:malate transmembrane transporter activity"/>
    <property type="evidence" value="ECO:0007669"/>
    <property type="project" value="InterPro"/>
</dbReference>
<accession>A0A6G1K192</accession>
<keyword evidence="3 6" id="KW-1133">Transmembrane helix</keyword>
<dbReference type="GO" id="GO:0016020">
    <property type="term" value="C:membrane"/>
    <property type="evidence" value="ECO:0007669"/>
    <property type="project" value="UniProtKB-SubCell"/>
</dbReference>
<feature type="transmembrane region" description="Helical" evidence="6">
    <location>
        <begin position="335"/>
        <end position="356"/>
    </location>
</feature>
<gene>
    <name evidence="7" type="ORF">K504DRAFT_459529</name>
</gene>
<feature type="region of interest" description="Disordered" evidence="5">
    <location>
        <begin position="1"/>
        <end position="32"/>
    </location>
</feature>
<evidence type="ECO:0000256" key="5">
    <source>
        <dbReference type="SAM" id="MobiDB-lite"/>
    </source>
</evidence>